<evidence type="ECO:0000313" key="1">
    <source>
        <dbReference type="EMBL" id="KAJ0045544.1"/>
    </source>
</evidence>
<proteinExistence type="predicted"/>
<reference evidence="2" key="1">
    <citation type="journal article" date="2023" name="G3 (Bethesda)">
        <title>Genome assembly and association tests identify interacting loci associated with vigor, precocity, and sex in interspecific pistachio rootstocks.</title>
        <authorList>
            <person name="Palmer W."/>
            <person name="Jacygrad E."/>
            <person name="Sagayaradj S."/>
            <person name="Cavanaugh K."/>
            <person name="Han R."/>
            <person name="Bertier L."/>
            <person name="Beede B."/>
            <person name="Kafkas S."/>
            <person name="Golino D."/>
            <person name="Preece J."/>
            <person name="Michelmore R."/>
        </authorList>
    </citation>
    <scope>NUCLEOTIDE SEQUENCE [LARGE SCALE GENOMIC DNA]</scope>
</reference>
<protein>
    <submittedName>
        <fullName evidence="1">Uncharacterized protein</fullName>
    </submittedName>
</protein>
<dbReference type="Proteomes" id="UP001163603">
    <property type="component" value="Chromosome 3"/>
</dbReference>
<accession>A0ACC0Z5F4</accession>
<keyword evidence="2" id="KW-1185">Reference proteome</keyword>
<gene>
    <name evidence="1" type="ORF">Pint_05557</name>
</gene>
<evidence type="ECO:0000313" key="2">
    <source>
        <dbReference type="Proteomes" id="UP001163603"/>
    </source>
</evidence>
<name>A0ACC0Z5F4_9ROSI</name>
<sequence length="125" mass="14237">MLGINCSCVFCFFRLPVLAGVAYCPPYVAIDGVYHSRLLEKGNHDKSIEMETEEEVANAALMLLSTNKLRQGRMRSYALKKQLLHQLPTLSIDEEDIVMERDKKFVGENANLREIMEKLMEAGKE</sequence>
<dbReference type="EMBL" id="CM047738">
    <property type="protein sequence ID" value="KAJ0045544.1"/>
    <property type="molecule type" value="Genomic_DNA"/>
</dbReference>
<organism evidence="1 2">
    <name type="scientific">Pistacia integerrima</name>
    <dbReference type="NCBI Taxonomy" id="434235"/>
    <lineage>
        <taxon>Eukaryota</taxon>
        <taxon>Viridiplantae</taxon>
        <taxon>Streptophyta</taxon>
        <taxon>Embryophyta</taxon>
        <taxon>Tracheophyta</taxon>
        <taxon>Spermatophyta</taxon>
        <taxon>Magnoliopsida</taxon>
        <taxon>eudicotyledons</taxon>
        <taxon>Gunneridae</taxon>
        <taxon>Pentapetalae</taxon>
        <taxon>rosids</taxon>
        <taxon>malvids</taxon>
        <taxon>Sapindales</taxon>
        <taxon>Anacardiaceae</taxon>
        <taxon>Pistacia</taxon>
    </lineage>
</organism>
<comment type="caution">
    <text evidence="1">The sequence shown here is derived from an EMBL/GenBank/DDBJ whole genome shotgun (WGS) entry which is preliminary data.</text>
</comment>